<evidence type="ECO:0000259" key="2">
    <source>
        <dbReference type="Pfam" id="PF09851"/>
    </source>
</evidence>
<keyword evidence="1" id="KW-0812">Transmembrane</keyword>
<dbReference type="RefSeq" id="WP_091898750.1">
    <property type="nucleotide sequence ID" value="NZ_FOSJ01000087.1"/>
</dbReference>
<dbReference type="Proteomes" id="UP000199589">
    <property type="component" value="Unassembled WGS sequence"/>
</dbReference>
<keyword evidence="1" id="KW-1133">Transmembrane helix</keyword>
<organism evidence="3 4">
    <name type="scientific">Marinilactibacillus piezotolerans</name>
    <dbReference type="NCBI Taxonomy" id="258723"/>
    <lineage>
        <taxon>Bacteria</taxon>
        <taxon>Bacillati</taxon>
        <taxon>Bacillota</taxon>
        <taxon>Bacilli</taxon>
        <taxon>Lactobacillales</taxon>
        <taxon>Carnobacteriaceae</taxon>
        <taxon>Marinilactibacillus</taxon>
    </lineage>
</organism>
<feature type="domain" description="SHOCT" evidence="2">
    <location>
        <begin position="48"/>
        <end position="73"/>
    </location>
</feature>
<keyword evidence="1" id="KW-0472">Membrane</keyword>
<sequence>MYGSVCSGIAGSGFFWPIPAVLLLVIVLSVIMIAKNNRQKKRPIESSSLEILNERYARGEIDDQEYSRRKKNLDL</sequence>
<keyword evidence="4" id="KW-1185">Reference proteome</keyword>
<dbReference type="EMBL" id="FOSJ01000087">
    <property type="protein sequence ID" value="SFK72908.1"/>
    <property type="molecule type" value="Genomic_DNA"/>
</dbReference>
<feature type="transmembrane region" description="Helical" evidence="1">
    <location>
        <begin position="14"/>
        <end position="34"/>
    </location>
</feature>
<evidence type="ECO:0000256" key="1">
    <source>
        <dbReference type="SAM" id="Phobius"/>
    </source>
</evidence>
<reference evidence="4" key="1">
    <citation type="submission" date="2016-10" db="EMBL/GenBank/DDBJ databases">
        <authorList>
            <person name="Varghese N."/>
            <person name="Submissions S."/>
        </authorList>
    </citation>
    <scope>NUCLEOTIDE SEQUENCE [LARGE SCALE GENOMIC DNA]</scope>
    <source>
        <strain evidence="4">DSM 16108</strain>
    </source>
</reference>
<dbReference type="Pfam" id="PF09851">
    <property type="entry name" value="SHOCT"/>
    <property type="match status" value="1"/>
</dbReference>
<dbReference type="InterPro" id="IPR018649">
    <property type="entry name" value="SHOCT"/>
</dbReference>
<evidence type="ECO:0000313" key="4">
    <source>
        <dbReference type="Proteomes" id="UP000199589"/>
    </source>
</evidence>
<protein>
    <submittedName>
        <fullName evidence="3">Putative membrane protein</fullName>
    </submittedName>
</protein>
<dbReference type="AlphaFoldDB" id="A0A1I4BVS3"/>
<proteinExistence type="predicted"/>
<evidence type="ECO:0000313" key="3">
    <source>
        <dbReference type="EMBL" id="SFK72908.1"/>
    </source>
</evidence>
<name>A0A1I4BVS3_9LACT</name>
<accession>A0A1I4BVS3</accession>
<gene>
    <name evidence="3" type="ORF">SAMN04488569_10873</name>
</gene>